<dbReference type="AlphaFoldDB" id="A0A8B8A349"/>
<keyword evidence="3" id="KW-1185">Reference proteome</keyword>
<name>A0A8B8A349_ACAPL</name>
<dbReference type="OrthoDB" id="10609141at2759"/>
<evidence type="ECO:0000256" key="1">
    <source>
        <dbReference type="SAM" id="MobiDB-lite"/>
    </source>
</evidence>
<sequence>MEKGTLSKRALLGFPAFLVVQLILEGILLRSCSALERDLPEELNITKIRKRFCGRCVRRSFLCNPQNPQVCRMCREICRTDSKLRCWNDTDYTCGDRALETVCGYLDAVVCKNESANETCVYELCSEKKPVCTTSEQESNPEWAQKKSNRPWCRTTTQPPQTRGPAATTTALACVLSLVLFLVLAGAVVWYLRRRGNLPAFKKTPLNPANESDTEMDTKVSHRPPLPDPPALGSQEYSYTYGKTPGGQTEPGTGAANPIEEDDDEYHYYSRLNNEGEGESLRYVEGGPRAGKPSNTESPNNHNYSVLERSDDDGEKIAEDIGNDEAHSSPGEDNHSYFPLQKPPNRPSESEKSDGLDDQAHFPLQNRPKLQSGDENSGYQAVTISSKAGGDNEEASSPYDHLHRVEGKQSADGDQSDEGFPDYHHLEN</sequence>
<evidence type="ECO:0000256" key="2">
    <source>
        <dbReference type="SAM" id="Phobius"/>
    </source>
</evidence>
<feature type="compositionally biased region" description="Basic and acidic residues" evidence="1">
    <location>
        <begin position="348"/>
        <end position="360"/>
    </location>
</feature>
<gene>
    <name evidence="4" type="primary">LOC110989920</name>
</gene>
<keyword evidence="2" id="KW-0472">Membrane</keyword>
<feature type="region of interest" description="Disordered" evidence="1">
    <location>
        <begin position="277"/>
        <end position="428"/>
    </location>
</feature>
<feature type="transmembrane region" description="Helical" evidence="2">
    <location>
        <begin position="170"/>
        <end position="192"/>
    </location>
</feature>
<dbReference type="GeneID" id="110989920"/>
<proteinExistence type="predicted"/>
<evidence type="ECO:0000313" key="4">
    <source>
        <dbReference type="RefSeq" id="XP_022110311.1"/>
    </source>
</evidence>
<feature type="compositionally biased region" description="Low complexity" evidence="1">
    <location>
        <begin position="154"/>
        <end position="165"/>
    </location>
</feature>
<feature type="region of interest" description="Disordered" evidence="1">
    <location>
        <begin position="136"/>
        <end position="165"/>
    </location>
</feature>
<reference evidence="4" key="1">
    <citation type="submission" date="2025-08" db="UniProtKB">
        <authorList>
            <consortium name="RefSeq"/>
        </authorList>
    </citation>
    <scope>IDENTIFICATION</scope>
</reference>
<feature type="compositionally biased region" description="Polar residues" evidence="1">
    <location>
        <begin position="293"/>
        <end position="304"/>
    </location>
</feature>
<feature type="compositionally biased region" description="Basic and acidic residues" evidence="1">
    <location>
        <begin position="315"/>
        <end position="335"/>
    </location>
</feature>
<keyword evidence="2" id="KW-1133">Transmembrane helix</keyword>
<evidence type="ECO:0000313" key="3">
    <source>
        <dbReference type="Proteomes" id="UP000694845"/>
    </source>
</evidence>
<dbReference type="RefSeq" id="XP_022110311.1">
    <property type="nucleotide sequence ID" value="XM_022254619.1"/>
</dbReference>
<dbReference type="Proteomes" id="UP000694845">
    <property type="component" value="Unplaced"/>
</dbReference>
<dbReference type="KEGG" id="aplc:110989920"/>
<accession>A0A8B8A349</accession>
<organism evidence="3 4">
    <name type="scientific">Acanthaster planci</name>
    <name type="common">Crown-of-thorns starfish</name>
    <dbReference type="NCBI Taxonomy" id="133434"/>
    <lineage>
        <taxon>Eukaryota</taxon>
        <taxon>Metazoa</taxon>
        <taxon>Echinodermata</taxon>
        <taxon>Eleutherozoa</taxon>
        <taxon>Asterozoa</taxon>
        <taxon>Asteroidea</taxon>
        <taxon>Valvatacea</taxon>
        <taxon>Valvatida</taxon>
        <taxon>Acanthasteridae</taxon>
        <taxon>Acanthaster</taxon>
    </lineage>
</organism>
<feature type="region of interest" description="Disordered" evidence="1">
    <location>
        <begin position="201"/>
        <end position="260"/>
    </location>
</feature>
<feature type="compositionally biased region" description="Basic and acidic residues" evidence="1">
    <location>
        <begin position="400"/>
        <end position="411"/>
    </location>
</feature>
<feature type="compositionally biased region" description="Polar residues" evidence="1">
    <location>
        <begin position="373"/>
        <end position="386"/>
    </location>
</feature>
<keyword evidence="2" id="KW-0812">Transmembrane</keyword>
<protein>
    <submittedName>
        <fullName evidence="4">Uncharacterized protein LOC110989920</fullName>
    </submittedName>
</protein>